<evidence type="ECO:0000313" key="4">
    <source>
        <dbReference type="Proteomes" id="UP000050761"/>
    </source>
</evidence>
<keyword evidence="2" id="KW-0472">Membrane</keyword>
<keyword evidence="2" id="KW-0812">Transmembrane</keyword>
<proteinExistence type="predicted"/>
<accession>A0A183GJQ1</accession>
<sequence>MVSNLFAISFLVYGTSVLLLVCNPRWARDWKTPSAIVPGSAEEFAGPVPKATGSRESAERRGSAEQIVRSSDEAKPR</sequence>
<reference evidence="5" key="2">
    <citation type="submission" date="2019-09" db="UniProtKB">
        <authorList>
            <consortium name="WormBaseParasite"/>
        </authorList>
    </citation>
    <scope>IDENTIFICATION</scope>
</reference>
<dbReference type="Proteomes" id="UP000050761">
    <property type="component" value="Unassembled WGS sequence"/>
</dbReference>
<accession>A0A3P8GL39</accession>
<evidence type="ECO:0000256" key="1">
    <source>
        <dbReference type="SAM" id="MobiDB-lite"/>
    </source>
</evidence>
<dbReference type="EMBL" id="UZAH01034480">
    <property type="protein sequence ID" value="VDP35379.1"/>
    <property type="molecule type" value="Genomic_DNA"/>
</dbReference>
<keyword evidence="2" id="KW-1133">Transmembrane helix</keyword>
<dbReference type="AlphaFoldDB" id="A0A183GJQ1"/>
<reference evidence="3 4" key="1">
    <citation type="submission" date="2018-11" db="EMBL/GenBank/DDBJ databases">
        <authorList>
            <consortium name="Pathogen Informatics"/>
        </authorList>
    </citation>
    <scope>NUCLEOTIDE SEQUENCE [LARGE SCALE GENOMIC DNA]</scope>
</reference>
<dbReference type="WBParaSite" id="HPBE_0002290901-mRNA-1">
    <property type="protein sequence ID" value="HPBE_0002290901-mRNA-1"/>
    <property type="gene ID" value="HPBE_0002290901"/>
</dbReference>
<evidence type="ECO:0000256" key="2">
    <source>
        <dbReference type="SAM" id="Phobius"/>
    </source>
</evidence>
<feature type="region of interest" description="Disordered" evidence="1">
    <location>
        <begin position="41"/>
        <end position="77"/>
    </location>
</feature>
<name>A0A183GJQ1_HELPZ</name>
<organism evidence="4 5">
    <name type="scientific">Heligmosomoides polygyrus</name>
    <name type="common">Parasitic roundworm</name>
    <dbReference type="NCBI Taxonomy" id="6339"/>
    <lineage>
        <taxon>Eukaryota</taxon>
        <taxon>Metazoa</taxon>
        <taxon>Ecdysozoa</taxon>
        <taxon>Nematoda</taxon>
        <taxon>Chromadorea</taxon>
        <taxon>Rhabditida</taxon>
        <taxon>Rhabditina</taxon>
        <taxon>Rhabditomorpha</taxon>
        <taxon>Strongyloidea</taxon>
        <taxon>Heligmosomidae</taxon>
        <taxon>Heligmosomoides</taxon>
    </lineage>
</organism>
<gene>
    <name evidence="3" type="ORF">HPBE_LOCUS22906</name>
</gene>
<keyword evidence="4" id="KW-1185">Reference proteome</keyword>
<feature type="transmembrane region" description="Helical" evidence="2">
    <location>
        <begin position="6"/>
        <end position="22"/>
    </location>
</feature>
<protein>
    <submittedName>
        <fullName evidence="5">Secreted protein</fullName>
    </submittedName>
</protein>
<evidence type="ECO:0000313" key="3">
    <source>
        <dbReference type="EMBL" id="VDP35379.1"/>
    </source>
</evidence>
<evidence type="ECO:0000313" key="5">
    <source>
        <dbReference type="WBParaSite" id="HPBE_0002290901-mRNA-1"/>
    </source>
</evidence>